<dbReference type="InterPro" id="IPR043128">
    <property type="entry name" value="Rev_trsase/Diguanyl_cyclase"/>
</dbReference>
<organism evidence="3 4">
    <name type="scientific">Trichonephila clavipes</name>
    <name type="common">Golden silk orbweaver</name>
    <name type="synonym">Nephila clavipes</name>
    <dbReference type="NCBI Taxonomy" id="2585209"/>
    <lineage>
        <taxon>Eukaryota</taxon>
        <taxon>Metazoa</taxon>
        <taxon>Ecdysozoa</taxon>
        <taxon>Arthropoda</taxon>
        <taxon>Chelicerata</taxon>
        <taxon>Arachnida</taxon>
        <taxon>Araneae</taxon>
        <taxon>Araneomorphae</taxon>
        <taxon>Entelegynae</taxon>
        <taxon>Araneoidea</taxon>
        <taxon>Nephilidae</taxon>
        <taxon>Trichonephila</taxon>
    </lineage>
</organism>
<dbReference type="EMBL" id="BMAU01021430">
    <property type="protein sequence ID" value="GFY35065.1"/>
    <property type="molecule type" value="Genomic_DNA"/>
</dbReference>
<dbReference type="AlphaFoldDB" id="A0A8X6WHV9"/>
<name>A0A8X6WHV9_TRICX</name>
<dbReference type="Gene3D" id="3.30.70.270">
    <property type="match status" value="1"/>
</dbReference>
<dbReference type="PANTHER" id="PTHR33064">
    <property type="entry name" value="POL PROTEIN"/>
    <property type="match status" value="1"/>
</dbReference>
<evidence type="ECO:0000256" key="1">
    <source>
        <dbReference type="ARBA" id="ARBA00012493"/>
    </source>
</evidence>
<reference evidence="3" key="1">
    <citation type="submission" date="2020-08" db="EMBL/GenBank/DDBJ databases">
        <title>Multicomponent nature underlies the extraordinary mechanical properties of spider dragline silk.</title>
        <authorList>
            <person name="Kono N."/>
            <person name="Nakamura H."/>
            <person name="Mori M."/>
            <person name="Yoshida Y."/>
            <person name="Ohtoshi R."/>
            <person name="Malay A.D."/>
            <person name="Moran D.A.P."/>
            <person name="Tomita M."/>
            <person name="Numata K."/>
            <person name="Arakawa K."/>
        </authorList>
    </citation>
    <scope>NUCLEOTIDE SEQUENCE</scope>
</reference>
<proteinExistence type="predicted"/>
<dbReference type="GO" id="GO:0003964">
    <property type="term" value="F:RNA-directed DNA polymerase activity"/>
    <property type="evidence" value="ECO:0007669"/>
    <property type="project" value="UniProtKB-EC"/>
</dbReference>
<dbReference type="EC" id="2.7.7.49" evidence="1"/>
<evidence type="ECO:0000313" key="3">
    <source>
        <dbReference type="EMBL" id="GFY35065.1"/>
    </source>
</evidence>
<sequence>MKPPKNVREVAKFLGMTGWYQKFIKDYAVLCEPLYTLKRKKVKIVESEAAQAAFQRIKKLVTEAPVLKLPDFDNNCELFTDARAVGIGAVLTQQSKPIAFASRTLKKEERNYTIIERGNVWLLSGC</sequence>
<gene>
    <name evidence="3" type="primary">pol</name>
    <name evidence="3" type="ORF">TNCV_5044401</name>
</gene>
<dbReference type="InterPro" id="IPR051320">
    <property type="entry name" value="Viral_Replic_Matur_Polypro"/>
</dbReference>
<protein>
    <recommendedName>
        <fullName evidence="1">RNA-directed DNA polymerase</fullName>
        <ecNumber evidence="1">2.7.7.49</ecNumber>
    </recommendedName>
</protein>
<comment type="caution">
    <text evidence="3">The sequence shown here is derived from an EMBL/GenBank/DDBJ whole genome shotgun (WGS) entry which is preliminary data.</text>
</comment>
<dbReference type="SUPFAM" id="SSF56672">
    <property type="entry name" value="DNA/RNA polymerases"/>
    <property type="match status" value="1"/>
</dbReference>
<feature type="domain" description="Reverse transcriptase/retrotransposon-derived protein RNase H-like" evidence="2">
    <location>
        <begin position="48"/>
        <end position="117"/>
    </location>
</feature>
<dbReference type="InterPro" id="IPR043502">
    <property type="entry name" value="DNA/RNA_pol_sf"/>
</dbReference>
<evidence type="ECO:0000259" key="2">
    <source>
        <dbReference type="Pfam" id="PF17919"/>
    </source>
</evidence>
<dbReference type="Proteomes" id="UP000887159">
    <property type="component" value="Unassembled WGS sequence"/>
</dbReference>
<dbReference type="Pfam" id="PF17919">
    <property type="entry name" value="RT_RNaseH_2"/>
    <property type="match status" value="1"/>
</dbReference>
<dbReference type="PANTHER" id="PTHR33064:SF37">
    <property type="entry name" value="RIBONUCLEASE H"/>
    <property type="match status" value="1"/>
</dbReference>
<dbReference type="FunFam" id="3.30.70.270:FF:000020">
    <property type="entry name" value="Transposon Tf2-6 polyprotein-like Protein"/>
    <property type="match status" value="1"/>
</dbReference>
<evidence type="ECO:0000313" key="4">
    <source>
        <dbReference type="Proteomes" id="UP000887159"/>
    </source>
</evidence>
<keyword evidence="4" id="KW-1185">Reference proteome</keyword>
<accession>A0A8X6WHV9</accession>
<dbReference type="InterPro" id="IPR041577">
    <property type="entry name" value="RT_RNaseH_2"/>
</dbReference>